<accession>F4R4X7</accession>
<dbReference type="RefSeq" id="XP_007403820.1">
    <property type="nucleotide sequence ID" value="XM_007403758.1"/>
</dbReference>
<proteinExistence type="predicted"/>
<name>F4R4X7_MELLP</name>
<evidence type="ECO:0000256" key="7">
    <source>
        <dbReference type="ARBA" id="ARBA00034892"/>
    </source>
</evidence>
<dbReference type="OrthoDB" id="10264585at2759"/>
<dbReference type="GO" id="GO:0005739">
    <property type="term" value="C:mitochondrion"/>
    <property type="evidence" value="ECO:0007669"/>
    <property type="project" value="EnsemblFungi"/>
</dbReference>
<dbReference type="GO" id="GO:0005524">
    <property type="term" value="F:ATP binding"/>
    <property type="evidence" value="ECO:0007669"/>
    <property type="project" value="UniProtKB-KW"/>
</dbReference>
<evidence type="ECO:0000256" key="1">
    <source>
        <dbReference type="ARBA" id="ARBA00012840"/>
    </source>
</evidence>
<feature type="binding site" evidence="9">
    <location>
        <begin position="230"/>
        <end position="232"/>
    </location>
    <ligand>
        <name>ATP</name>
        <dbReference type="ChEBI" id="CHEBI:30616"/>
    </ligand>
</feature>
<keyword evidence="4 9" id="KW-0067">ATP-binding</keyword>
<dbReference type="STRING" id="747676.F4R4X7"/>
<protein>
    <recommendedName>
        <fullName evidence="1">serine--tRNA ligase</fullName>
        <ecNumber evidence="1">6.1.1.11</ecNumber>
    </recommendedName>
    <alternativeName>
        <fullName evidence="6">Seryl-tRNA synthetase</fullName>
    </alternativeName>
    <alternativeName>
        <fullName evidence="7">Seryl-tRNA(Ser) synthetase</fullName>
    </alternativeName>
</protein>
<gene>
    <name evidence="11" type="ORF">MELLADRAFT_24990</name>
</gene>
<dbReference type="Proteomes" id="UP000001072">
    <property type="component" value="Unassembled WGS sequence"/>
</dbReference>
<dbReference type="InterPro" id="IPR045864">
    <property type="entry name" value="aa-tRNA-synth_II/BPL/LPL"/>
</dbReference>
<evidence type="ECO:0000313" key="12">
    <source>
        <dbReference type="Proteomes" id="UP000001072"/>
    </source>
</evidence>
<evidence type="ECO:0000256" key="5">
    <source>
        <dbReference type="ARBA" id="ARBA00023146"/>
    </source>
</evidence>
<dbReference type="SUPFAM" id="SSF55681">
    <property type="entry name" value="Class II aaRS and biotin synthetases"/>
    <property type="match status" value="1"/>
</dbReference>
<feature type="binding site" evidence="8">
    <location>
        <position position="230"/>
    </location>
    <ligand>
        <name>L-serine</name>
        <dbReference type="ChEBI" id="CHEBI:33384"/>
    </ligand>
</feature>
<keyword evidence="5" id="KW-0030">Aminoacyl-tRNA synthetase</keyword>
<reference evidence="12" key="1">
    <citation type="journal article" date="2011" name="Proc. Natl. Acad. Sci. U.S.A.">
        <title>Obligate biotrophy features unraveled by the genomic analysis of rust fungi.</title>
        <authorList>
            <person name="Duplessis S."/>
            <person name="Cuomo C.A."/>
            <person name="Lin Y.-C."/>
            <person name="Aerts A."/>
            <person name="Tisserant E."/>
            <person name="Veneault-Fourrey C."/>
            <person name="Joly D.L."/>
            <person name="Hacquard S."/>
            <person name="Amselem J."/>
            <person name="Cantarel B.L."/>
            <person name="Chiu R."/>
            <person name="Coutinho P.M."/>
            <person name="Feau N."/>
            <person name="Field M."/>
            <person name="Frey P."/>
            <person name="Gelhaye E."/>
            <person name="Goldberg J."/>
            <person name="Grabherr M.G."/>
            <person name="Kodira C.D."/>
            <person name="Kohler A."/>
            <person name="Kuees U."/>
            <person name="Lindquist E.A."/>
            <person name="Lucas S.M."/>
            <person name="Mago R."/>
            <person name="Mauceli E."/>
            <person name="Morin E."/>
            <person name="Murat C."/>
            <person name="Pangilinan J.L."/>
            <person name="Park R."/>
            <person name="Pearson M."/>
            <person name="Quesneville H."/>
            <person name="Rouhier N."/>
            <person name="Sakthikumar S."/>
            <person name="Salamov A.A."/>
            <person name="Schmutz J."/>
            <person name="Selles B."/>
            <person name="Shapiro H."/>
            <person name="Tanguay P."/>
            <person name="Tuskan G.A."/>
            <person name="Henrissat B."/>
            <person name="Van de Peer Y."/>
            <person name="Rouze P."/>
            <person name="Ellis J.G."/>
            <person name="Dodds P.N."/>
            <person name="Schein J.E."/>
            <person name="Zhong S."/>
            <person name="Hamelin R.C."/>
            <person name="Grigoriev I.V."/>
            <person name="Szabo L.J."/>
            <person name="Martin F."/>
        </authorList>
    </citation>
    <scope>NUCLEOTIDE SEQUENCE [LARGE SCALE GENOMIC DNA]</scope>
    <source>
        <strain evidence="12">98AG31 / pathotype 3-4-7</strain>
    </source>
</reference>
<evidence type="ECO:0000256" key="8">
    <source>
        <dbReference type="PIRSR" id="PIRSR001529-1"/>
    </source>
</evidence>
<organism evidence="12">
    <name type="scientific">Melampsora larici-populina (strain 98AG31 / pathotype 3-4-7)</name>
    <name type="common">Poplar leaf rust fungus</name>
    <dbReference type="NCBI Taxonomy" id="747676"/>
    <lineage>
        <taxon>Eukaryota</taxon>
        <taxon>Fungi</taxon>
        <taxon>Dikarya</taxon>
        <taxon>Basidiomycota</taxon>
        <taxon>Pucciniomycotina</taxon>
        <taxon>Pucciniomycetes</taxon>
        <taxon>Pucciniales</taxon>
        <taxon>Melampsoraceae</taxon>
        <taxon>Melampsora</taxon>
    </lineage>
</organism>
<dbReference type="FunCoup" id="F4R4X7">
    <property type="interactions" value="285"/>
</dbReference>
<dbReference type="AlphaFoldDB" id="F4R4X7"/>
<keyword evidence="3" id="KW-0547">Nucleotide-binding</keyword>
<evidence type="ECO:0000256" key="3">
    <source>
        <dbReference type="ARBA" id="ARBA00022741"/>
    </source>
</evidence>
<feature type="binding site" evidence="8">
    <location>
        <position position="253"/>
    </location>
    <ligand>
        <name>L-serine</name>
        <dbReference type="ChEBI" id="CHEBI:33384"/>
    </ligand>
</feature>
<feature type="binding site" evidence="8">
    <location>
        <position position="193"/>
    </location>
    <ligand>
        <name>L-serine</name>
        <dbReference type="ChEBI" id="CHEBI:33384"/>
    </ligand>
</feature>
<dbReference type="GO" id="GO:0004828">
    <property type="term" value="F:serine-tRNA ligase activity"/>
    <property type="evidence" value="ECO:0007669"/>
    <property type="project" value="UniProtKB-EC"/>
</dbReference>
<dbReference type="InParanoid" id="F4R4X7"/>
<dbReference type="InterPro" id="IPR006195">
    <property type="entry name" value="aa-tRNA-synth_II"/>
</dbReference>
<dbReference type="GeneID" id="18926926"/>
<feature type="domain" description="Aminoacyl-transfer RNA synthetases class-II family profile" evidence="10">
    <location>
        <begin position="78"/>
        <end position="377"/>
    </location>
</feature>
<evidence type="ECO:0000256" key="4">
    <source>
        <dbReference type="ARBA" id="ARBA00022840"/>
    </source>
</evidence>
<feature type="non-terminal residue" evidence="11">
    <location>
        <position position="377"/>
    </location>
</feature>
<dbReference type="EC" id="6.1.1.11" evidence="1"/>
<dbReference type="eggNOG" id="KOG2509">
    <property type="taxonomic scope" value="Eukaryota"/>
</dbReference>
<evidence type="ECO:0000256" key="9">
    <source>
        <dbReference type="PIRSR" id="PIRSR001529-2"/>
    </source>
</evidence>
<keyword evidence="2" id="KW-0436">Ligase</keyword>
<evidence type="ECO:0000256" key="6">
    <source>
        <dbReference type="ARBA" id="ARBA00031113"/>
    </source>
</evidence>
<feature type="binding site" evidence="8">
    <location>
        <position position="359"/>
    </location>
    <ligand>
        <name>L-serine</name>
        <dbReference type="ChEBI" id="CHEBI:33384"/>
    </ligand>
</feature>
<dbReference type="PROSITE" id="PS50862">
    <property type="entry name" value="AA_TRNA_LIGASE_II"/>
    <property type="match status" value="1"/>
</dbReference>
<evidence type="ECO:0000256" key="2">
    <source>
        <dbReference type="ARBA" id="ARBA00022598"/>
    </source>
</evidence>
<dbReference type="Pfam" id="PF00587">
    <property type="entry name" value="tRNA-synt_2b"/>
    <property type="match status" value="1"/>
</dbReference>
<evidence type="ECO:0000259" key="10">
    <source>
        <dbReference type="PROSITE" id="PS50862"/>
    </source>
</evidence>
<feature type="non-terminal residue" evidence="11">
    <location>
        <position position="1"/>
    </location>
</feature>
<dbReference type="PRINTS" id="PR00981">
    <property type="entry name" value="TRNASYNTHSER"/>
</dbReference>
<evidence type="ECO:0000313" key="11">
    <source>
        <dbReference type="EMBL" id="EGG12882.1"/>
    </source>
</evidence>
<dbReference type="EMBL" id="GL883090">
    <property type="protein sequence ID" value="EGG12882.1"/>
    <property type="molecule type" value="Genomic_DNA"/>
</dbReference>
<dbReference type="HOGENOM" id="CLU_023797_4_3_1"/>
<dbReference type="VEuPathDB" id="FungiDB:MELLADRAFT_24990"/>
<keyword evidence="12" id="KW-1185">Reference proteome</keyword>
<dbReference type="InterPro" id="IPR002314">
    <property type="entry name" value="aa-tRNA-synt_IIb"/>
</dbReference>
<sequence length="377" mass="42622">QEASLLKSSISTLTKDLKLLNQRLQTLGISIPNQTHPDVPIGSYSKSKVIKTFEGSNWNQIKYDYQSFEPIEKDKHRDHLKIMNQLEWISLKSGSNSTGSNFVFLFGSGGCLELALVQYALSMIIGKGWKLVLGPDLVKTQVLKLCGFEPRDLGETHQTYYVSNQLSSFQSTKTAESTEEEERRVPELCLSATSEIPMISSFHSTTLPNSTHPDFPHQPIRWVSVGNAFRSEAGARGLESKGLYRLHQFKKIELVCLMENDLEKSEGMLWEMIGLQCRIIEGLGLPYRVLEMSSEELGNSAFHKYDIETWMPSKGKWGEITSASNCTDYQSRRLNIKYKSSSSNLMEKKKETEFLHTLNATGLAIPRIMMSLIENGY</sequence>
<dbReference type="PANTHER" id="PTHR11778">
    <property type="entry name" value="SERYL-TRNA SYNTHETASE"/>
    <property type="match status" value="1"/>
</dbReference>
<feature type="site" description="Important for serine binding" evidence="8">
    <location>
        <position position="361"/>
    </location>
</feature>
<dbReference type="PIRSF" id="PIRSF001529">
    <property type="entry name" value="Ser-tRNA-synth_IIa"/>
    <property type="match status" value="1"/>
</dbReference>
<dbReference type="GO" id="GO:0070158">
    <property type="term" value="P:mitochondrial seryl-tRNA aminoacylation"/>
    <property type="evidence" value="ECO:0007669"/>
    <property type="project" value="EnsemblFungi"/>
</dbReference>
<dbReference type="KEGG" id="mlr:MELLADRAFT_24990"/>
<feature type="binding site" evidence="9">
    <location>
        <begin position="319"/>
        <end position="322"/>
    </location>
    <ligand>
        <name>ATP</name>
        <dbReference type="ChEBI" id="CHEBI:30616"/>
    </ligand>
</feature>
<dbReference type="Gene3D" id="3.30.930.10">
    <property type="entry name" value="Bira Bifunctional Protein, Domain 2"/>
    <property type="match status" value="1"/>
</dbReference>
<dbReference type="InterPro" id="IPR002317">
    <property type="entry name" value="Ser-tRNA-ligase_type_1"/>
</dbReference>